<dbReference type="SUPFAM" id="SSF52425">
    <property type="entry name" value="Cryptochrome/photolyase, N-terminal domain"/>
    <property type="match status" value="1"/>
</dbReference>
<keyword evidence="2 5" id="KW-0285">Flavoprotein</keyword>
<dbReference type="InParanoid" id="A0A2P6MPE2"/>
<evidence type="ECO:0000259" key="9">
    <source>
        <dbReference type="PROSITE" id="PS51645"/>
    </source>
</evidence>
<dbReference type="OrthoDB" id="435881at2759"/>
<dbReference type="GO" id="GO:0003677">
    <property type="term" value="F:DNA binding"/>
    <property type="evidence" value="ECO:0007669"/>
    <property type="project" value="TreeGrafter"/>
</dbReference>
<keyword evidence="11" id="KW-1185">Reference proteome</keyword>
<dbReference type="InterPro" id="IPR005101">
    <property type="entry name" value="Cryptochr/Photolyase_FAD-bd"/>
</dbReference>
<comment type="cofactor">
    <cofactor evidence="5 7">
        <name>FAD</name>
        <dbReference type="ChEBI" id="CHEBI:57692"/>
    </cofactor>
    <text evidence="5 7">Binds 1 FAD per subunit.</text>
</comment>
<dbReference type="InterPro" id="IPR006050">
    <property type="entry name" value="DNA_photolyase_N"/>
</dbReference>
<feature type="region of interest" description="Disordered" evidence="8">
    <location>
        <begin position="180"/>
        <end position="204"/>
    </location>
</feature>
<dbReference type="SUPFAM" id="SSF48173">
    <property type="entry name" value="Cryptochrome/photolyase FAD-binding domain"/>
    <property type="match status" value="1"/>
</dbReference>
<dbReference type="GO" id="GO:0000719">
    <property type="term" value="P:photoreactive repair"/>
    <property type="evidence" value="ECO:0007669"/>
    <property type="project" value="TreeGrafter"/>
</dbReference>
<dbReference type="NCBIfam" id="TIGR02765">
    <property type="entry name" value="crypto_DASH"/>
    <property type="match status" value="1"/>
</dbReference>
<dbReference type="Proteomes" id="UP000241769">
    <property type="component" value="Unassembled WGS sequence"/>
</dbReference>
<evidence type="ECO:0000256" key="2">
    <source>
        <dbReference type="ARBA" id="ARBA00022630"/>
    </source>
</evidence>
<dbReference type="EMBL" id="MDYQ01000599">
    <property type="protein sequence ID" value="PRP73583.1"/>
    <property type="molecule type" value="Genomic_DNA"/>
</dbReference>
<dbReference type="Pfam" id="PF03441">
    <property type="entry name" value="FAD_binding_7"/>
    <property type="match status" value="1"/>
</dbReference>
<comment type="similarity">
    <text evidence="1 7">Belongs to the DNA photolyase class-1 family.</text>
</comment>
<dbReference type="AlphaFoldDB" id="A0A2P6MPE2"/>
<comment type="caution">
    <text evidence="10">The sequence shown here is derived from an EMBL/GenBank/DDBJ whole genome shotgun (WGS) entry which is preliminary data.</text>
</comment>
<organism evidence="10 11">
    <name type="scientific">Planoprotostelium fungivorum</name>
    <dbReference type="NCBI Taxonomy" id="1890364"/>
    <lineage>
        <taxon>Eukaryota</taxon>
        <taxon>Amoebozoa</taxon>
        <taxon>Evosea</taxon>
        <taxon>Variosea</taxon>
        <taxon>Cavosteliida</taxon>
        <taxon>Cavosteliaceae</taxon>
        <taxon>Planoprotostelium</taxon>
    </lineage>
</organism>
<name>A0A2P6MPE2_9EUKA</name>
<evidence type="ECO:0000256" key="1">
    <source>
        <dbReference type="ARBA" id="ARBA00005862"/>
    </source>
</evidence>
<feature type="compositionally biased region" description="Basic residues" evidence="8">
    <location>
        <begin position="531"/>
        <end position="546"/>
    </location>
</feature>
<dbReference type="GO" id="GO:0071949">
    <property type="term" value="F:FAD binding"/>
    <property type="evidence" value="ECO:0007669"/>
    <property type="project" value="TreeGrafter"/>
</dbReference>
<dbReference type="Gene3D" id="1.25.40.80">
    <property type="match status" value="1"/>
</dbReference>
<dbReference type="InterPro" id="IPR002081">
    <property type="entry name" value="Cryptochrome/DNA_photolyase_1"/>
</dbReference>
<evidence type="ECO:0000256" key="8">
    <source>
        <dbReference type="SAM" id="MobiDB-lite"/>
    </source>
</evidence>
<feature type="site" description="Electron transfer via tryptophanyl radical" evidence="6">
    <location>
        <position position="371"/>
    </location>
</feature>
<keyword evidence="3 5" id="KW-0274">FAD</keyword>
<evidence type="ECO:0000256" key="6">
    <source>
        <dbReference type="PIRSR" id="PIRSR602081-2"/>
    </source>
</evidence>
<dbReference type="PROSITE" id="PS51645">
    <property type="entry name" value="PHR_CRY_ALPHA_BETA"/>
    <property type="match status" value="1"/>
</dbReference>
<dbReference type="InterPro" id="IPR014729">
    <property type="entry name" value="Rossmann-like_a/b/a_fold"/>
</dbReference>
<dbReference type="PANTHER" id="PTHR11455">
    <property type="entry name" value="CRYPTOCHROME"/>
    <property type="match status" value="1"/>
</dbReference>
<evidence type="ECO:0000256" key="4">
    <source>
        <dbReference type="ARBA" id="ARBA00022991"/>
    </source>
</evidence>
<dbReference type="Gene3D" id="3.40.50.620">
    <property type="entry name" value="HUPs"/>
    <property type="match status" value="1"/>
</dbReference>
<feature type="binding site" evidence="5">
    <location>
        <begin position="437"/>
        <end position="439"/>
    </location>
    <ligand>
        <name>FAD</name>
        <dbReference type="ChEBI" id="CHEBI:57692"/>
    </ligand>
</feature>
<accession>A0A2P6MPE2</accession>
<feature type="domain" description="Photolyase/cryptochrome alpha/beta" evidence="9">
    <location>
        <begin position="7"/>
        <end position="147"/>
    </location>
</feature>
<dbReference type="STRING" id="1890364.A0A2P6MPE2"/>
<dbReference type="InterPro" id="IPR014133">
    <property type="entry name" value="Cry_DASH"/>
</dbReference>
<dbReference type="Pfam" id="PF00875">
    <property type="entry name" value="DNA_photolyase"/>
    <property type="match status" value="1"/>
</dbReference>
<evidence type="ECO:0000313" key="11">
    <source>
        <dbReference type="Proteomes" id="UP000241769"/>
    </source>
</evidence>
<comment type="function">
    <text evidence="7">May have a photoreceptor function.</text>
</comment>
<proteinExistence type="inferred from homology"/>
<dbReference type="Gene3D" id="1.10.579.10">
    <property type="entry name" value="DNA Cyclobutane Dipyrimidine Photolyase, subunit A, domain 3"/>
    <property type="match status" value="1"/>
</dbReference>
<feature type="region of interest" description="Disordered" evidence="8">
    <location>
        <begin position="526"/>
        <end position="562"/>
    </location>
</feature>
<evidence type="ECO:0000256" key="5">
    <source>
        <dbReference type="PIRSR" id="PIRSR602081-1"/>
    </source>
</evidence>
<dbReference type="InterPro" id="IPR036155">
    <property type="entry name" value="Crypto/Photolyase_N_sf"/>
</dbReference>
<dbReference type="InterPro" id="IPR036134">
    <property type="entry name" value="Crypto/Photolyase_FAD-like_sf"/>
</dbReference>
<sequence length="562" mass="64894">MADNNQSFSLVWFRGDLRLHDNEPLTMAIKQSQGRILPFYCFDVRQFGPTYSFGFPKTGPFRAEFLIESVQCLRDGLRKLGSDLIVRVGKPEEEIPKLIKSLNVPVTHLFGQKEITSEETDCEKSVHRALGKLDKKVESKLVWGGQTMHHIDDLPFQVEGGHPLKVFTHYRTMMESKNISVRQPFPSPSKLQSLPKTGKEDREVSVGDLPDLDQLMAIGNFGKWLQDHVQRDPNYKGDEIVKEGPTSNSKKHRDPAQVMTGGEVAGLKRLHFYLWEGRHIDTYKSTRNGLLGSTYATKFSPWLATGCLSVRQIYHEIKKYESKHGANDSTYWVTFELMWRDYFKWVGLKHKNDIFKLYGLKGEKKDEQREWKKDVSTFEMWARCKTGYPFVDANMRELTATGHMSNRGRQNVASFLTKDMKMDWRMGAEFFESFLIDHDVTSNYCNWLYVAGVGNDPKENRYFNVVKQGHMYDSKGEYVCYWFPQLKKLPDADHMMQPFLYKGPEGTFSLDRDYCEPVVKVNFKKEGGDHHRSHGKKDFKIKRGGHGGRTVRDGAPQHSSTH</sequence>
<comment type="cofactor">
    <cofactor evidence="7">
        <name>(6R)-5,10-methylene-5,6,7,8-tetrahydrofolate</name>
        <dbReference type="ChEBI" id="CHEBI:15636"/>
    </cofactor>
    <text evidence="7">Binds 1 5,10-methenyltetrahydrofolate (MTHF) per subunit.</text>
</comment>
<dbReference type="PRINTS" id="PR00147">
    <property type="entry name" value="DNAPHOTLYASE"/>
</dbReference>
<protein>
    <recommendedName>
        <fullName evidence="7">Cryptochrome DASH</fullName>
    </recommendedName>
</protein>
<reference evidence="10 11" key="1">
    <citation type="journal article" date="2018" name="Genome Biol. Evol.">
        <title>Multiple Roots of Fruiting Body Formation in Amoebozoa.</title>
        <authorList>
            <person name="Hillmann F."/>
            <person name="Forbes G."/>
            <person name="Novohradska S."/>
            <person name="Ferling I."/>
            <person name="Riege K."/>
            <person name="Groth M."/>
            <person name="Westermann M."/>
            <person name="Marz M."/>
            <person name="Spaller T."/>
            <person name="Winckler T."/>
            <person name="Schaap P."/>
            <person name="Glockner G."/>
        </authorList>
    </citation>
    <scope>NUCLEOTIDE SEQUENCE [LARGE SCALE GENOMIC DNA]</scope>
    <source>
        <strain evidence="10 11">Jena</strain>
    </source>
</reference>
<feature type="binding site" evidence="5">
    <location>
        <position position="283"/>
    </location>
    <ligand>
        <name>FAD</name>
        <dbReference type="ChEBI" id="CHEBI:57692"/>
    </ligand>
</feature>
<keyword evidence="4 7" id="KW-0157">Chromophore</keyword>
<evidence type="ECO:0000256" key="7">
    <source>
        <dbReference type="RuleBase" id="RU367151"/>
    </source>
</evidence>
<evidence type="ECO:0000313" key="10">
    <source>
        <dbReference type="EMBL" id="PRP73583.1"/>
    </source>
</evidence>
<feature type="site" description="Electron transfer via tryptophanyl radical" evidence="6">
    <location>
        <position position="424"/>
    </location>
</feature>
<feature type="site" description="Electron transfer via tryptophanyl radical" evidence="6">
    <location>
        <position position="447"/>
    </location>
</feature>
<dbReference type="GO" id="GO:0003904">
    <property type="term" value="F:deoxyribodipyrimidine photo-lyase activity"/>
    <property type="evidence" value="ECO:0007669"/>
    <property type="project" value="TreeGrafter"/>
</dbReference>
<dbReference type="PANTHER" id="PTHR11455:SF22">
    <property type="entry name" value="CRYPTOCHROME DASH"/>
    <property type="match status" value="1"/>
</dbReference>
<gene>
    <name evidence="10" type="ORF">PROFUN_02592</name>
</gene>
<evidence type="ECO:0000256" key="3">
    <source>
        <dbReference type="ARBA" id="ARBA00022827"/>
    </source>
</evidence>